<evidence type="ECO:0000256" key="4">
    <source>
        <dbReference type="ARBA" id="ARBA00022723"/>
    </source>
</evidence>
<dbReference type="PANTHER" id="PTHR32481">
    <property type="entry name" value="AMINOPEPTIDASE"/>
    <property type="match status" value="1"/>
</dbReference>
<gene>
    <name evidence="7" type="primary">pepA_1</name>
    <name evidence="7" type="ORF">Pan216_01910</name>
</gene>
<dbReference type="NCBIfam" id="TIGR03106">
    <property type="entry name" value="trio_M42_hydro"/>
    <property type="match status" value="1"/>
</dbReference>
<keyword evidence="2 7" id="KW-0031">Aminopeptidase</keyword>
<dbReference type="GO" id="GO:0006508">
    <property type="term" value="P:proteolysis"/>
    <property type="evidence" value="ECO:0007669"/>
    <property type="project" value="UniProtKB-KW"/>
</dbReference>
<evidence type="ECO:0000313" key="8">
    <source>
        <dbReference type="Proteomes" id="UP000317093"/>
    </source>
</evidence>
<dbReference type="AlphaFoldDB" id="A0A518AXB4"/>
<dbReference type="Pfam" id="PF05343">
    <property type="entry name" value="Peptidase_M42"/>
    <property type="match status" value="1"/>
</dbReference>
<evidence type="ECO:0000313" key="7">
    <source>
        <dbReference type="EMBL" id="QDU59363.1"/>
    </source>
</evidence>
<keyword evidence="5 7" id="KW-0378">Hydrolase</keyword>
<organism evidence="7 8">
    <name type="scientific">Kolteria novifilia</name>
    <dbReference type="NCBI Taxonomy" id="2527975"/>
    <lineage>
        <taxon>Bacteria</taxon>
        <taxon>Pseudomonadati</taxon>
        <taxon>Planctomycetota</taxon>
        <taxon>Planctomycetia</taxon>
        <taxon>Kolteriales</taxon>
        <taxon>Kolteriaceae</taxon>
        <taxon>Kolteria</taxon>
    </lineage>
</organism>
<keyword evidence="8" id="KW-1185">Reference proteome</keyword>
<dbReference type="EMBL" id="CP036279">
    <property type="protein sequence ID" value="QDU59363.1"/>
    <property type="molecule type" value="Genomic_DNA"/>
</dbReference>
<dbReference type="GO" id="GO:0004230">
    <property type="term" value="F:glutamyl aminopeptidase activity"/>
    <property type="evidence" value="ECO:0007669"/>
    <property type="project" value="UniProtKB-EC"/>
</dbReference>
<evidence type="ECO:0000256" key="5">
    <source>
        <dbReference type="ARBA" id="ARBA00022801"/>
    </source>
</evidence>
<feature type="region of interest" description="Disordered" evidence="6">
    <location>
        <begin position="363"/>
        <end position="410"/>
    </location>
</feature>
<dbReference type="KEGG" id="knv:Pan216_01910"/>
<comment type="similarity">
    <text evidence="1">Belongs to the peptidase M42 family.</text>
</comment>
<name>A0A518AXB4_9BACT</name>
<dbReference type="InterPro" id="IPR008007">
    <property type="entry name" value="Peptidase_M42"/>
</dbReference>
<dbReference type="GO" id="GO:0046872">
    <property type="term" value="F:metal ion binding"/>
    <property type="evidence" value="ECO:0007669"/>
    <property type="project" value="UniProtKB-KW"/>
</dbReference>
<evidence type="ECO:0000256" key="2">
    <source>
        <dbReference type="ARBA" id="ARBA00022438"/>
    </source>
</evidence>
<dbReference type="CDD" id="cd05657">
    <property type="entry name" value="M42_glucanase_like"/>
    <property type="match status" value="1"/>
</dbReference>
<keyword evidence="4" id="KW-0479">Metal-binding</keyword>
<proteinExistence type="inferred from homology"/>
<dbReference type="Gene3D" id="2.40.30.40">
    <property type="entry name" value="Peptidase M42, domain 2"/>
    <property type="match status" value="1"/>
</dbReference>
<dbReference type="EC" id="3.4.11.7" evidence="7"/>
<reference evidence="7 8" key="1">
    <citation type="submission" date="2019-02" db="EMBL/GenBank/DDBJ databases">
        <title>Deep-cultivation of Planctomycetes and their phenomic and genomic characterization uncovers novel biology.</title>
        <authorList>
            <person name="Wiegand S."/>
            <person name="Jogler M."/>
            <person name="Boedeker C."/>
            <person name="Pinto D."/>
            <person name="Vollmers J."/>
            <person name="Rivas-Marin E."/>
            <person name="Kohn T."/>
            <person name="Peeters S.H."/>
            <person name="Heuer A."/>
            <person name="Rast P."/>
            <person name="Oberbeckmann S."/>
            <person name="Bunk B."/>
            <person name="Jeske O."/>
            <person name="Meyerdierks A."/>
            <person name="Storesund J.E."/>
            <person name="Kallscheuer N."/>
            <person name="Luecker S."/>
            <person name="Lage O.M."/>
            <person name="Pohl T."/>
            <person name="Merkel B.J."/>
            <person name="Hornburger P."/>
            <person name="Mueller R.-W."/>
            <person name="Bruemmer F."/>
            <person name="Labrenz M."/>
            <person name="Spormann A.M."/>
            <person name="Op den Camp H."/>
            <person name="Overmann J."/>
            <person name="Amann R."/>
            <person name="Jetten M.S.M."/>
            <person name="Mascher T."/>
            <person name="Medema M.H."/>
            <person name="Devos D.P."/>
            <person name="Kaster A.-K."/>
            <person name="Ovreas L."/>
            <person name="Rohde M."/>
            <person name="Galperin M.Y."/>
            <person name="Jogler C."/>
        </authorList>
    </citation>
    <scope>NUCLEOTIDE SEQUENCE [LARGE SCALE GENOMIC DNA]</scope>
    <source>
        <strain evidence="7 8">Pan216</strain>
    </source>
</reference>
<evidence type="ECO:0000256" key="1">
    <source>
        <dbReference type="ARBA" id="ARBA00006272"/>
    </source>
</evidence>
<keyword evidence="3" id="KW-0645">Protease</keyword>
<feature type="compositionally biased region" description="Basic and acidic residues" evidence="6">
    <location>
        <begin position="366"/>
        <end position="375"/>
    </location>
</feature>
<sequence>MMKNISIDTDYLLTMLLALLGIHSPSGYTDPIVRYVCSVLQELGIEFELTRRGAIRATLKGKSESPDRAVVTHLDTIGAMVKELKDNGRLSLVPVGTWSARFAEGGRVSIFTDDLIYRGQVLPLKASGHTFNLDVDTQPIAWENIEVRVDEKAFSLSDLRDLGINVGDFVAFDSATEEFPNGFICARHLDNKAGVAAVLAAAKFIIESRIELPVDLHLLFTISEEVGSGASAVLHGDVAEMITVDNGTTAPGQCSSEFGVTIAMADSSGPFDFHLTHHLIHLCDDNGIPYQRDIFRYYRCDSASALEAGNDIRTALIAFGVDGSHGYERTNIDSLECIGKLIVAYATQRPLYASQLGSLSTLESFPETRDTDVEGTKLIPPEPIPQEPETIAEAVDLEESSESGDPLEEE</sequence>
<dbReference type="InterPro" id="IPR051464">
    <property type="entry name" value="Peptidase_M42_aminopept"/>
</dbReference>
<dbReference type="Gene3D" id="3.40.630.10">
    <property type="entry name" value="Zn peptidases"/>
    <property type="match status" value="1"/>
</dbReference>
<dbReference type="InterPro" id="IPR017537">
    <property type="entry name" value="Peptidase_M42_hydrolase"/>
</dbReference>
<accession>A0A518AXB4</accession>
<dbReference type="SUPFAM" id="SSF101821">
    <property type="entry name" value="Aminopeptidase/glucanase lid domain"/>
    <property type="match status" value="1"/>
</dbReference>
<protein>
    <submittedName>
        <fullName evidence="7">Glutamyl aminopeptidase</fullName>
        <ecNumber evidence="7">3.4.11.7</ecNumber>
    </submittedName>
</protein>
<dbReference type="InterPro" id="IPR023367">
    <property type="entry name" value="Peptidase_M42_dom2"/>
</dbReference>
<dbReference type="SUPFAM" id="SSF53187">
    <property type="entry name" value="Zn-dependent exopeptidases"/>
    <property type="match status" value="1"/>
</dbReference>
<dbReference type="Proteomes" id="UP000317093">
    <property type="component" value="Chromosome"/>
</dbReference>
<evidence type="ECO:0000256" key="6">
    <source>
        <dbReference type="SAM" id="MobiDB-lite"/>
    </source>
</evidence>
<feature type="compositionally biased region" description="Acidic residues" evidence="6">
    <location>
        <begin position="395"/>
        <end position="410"/>
    </location>
</feature>
<dbReference type="PANTHER" id="PTHR32481:SF7">
    <property type="entry name" value="AMINOPEPTIDASE YHFE-RELATED"/>
    <property type="match status" value="1"/>
</dbReference>
<evidence type="ECO:0000256" key="3">
    <source>
        <dbReference type="ARBA" id="ARBA00022670"/>
    </source>
</evidence>